<evidence type="ECO:0000256" key="1">
    <source>
        <dbReference type="ARBA" id="ARBA00008777"/>
    </source>
</evidence>
<keyword evidence="3 4" id="KW-0687">Ribonucleoprotein</keyword>
<name>A0ABS3ITC0_9BIFI</name>
<keyword evidence="2 4" id="KW-0689">Ribosomal protein</keyword>
<dbReference type="PANTHER" id="PTHR14413:SF16">
    <property type="entry name" value="LARGE RIBOSOMAL SUBUNIT PROTEIN BL17M"/>
    <property type="match status" value="1"/>
</dbReference>
<dbReference type="EMBL" id="JAFMNU010000006">
    <property type="protein sequence ID" value="MBO0623621.1"/>
    <property type="molecule type" value="Genomic_DNA"/>
</dbReference>
<evidence type="ECO:0000313" key="7">
    <source>
        <dbReference type="EMBL" id="MBO0623621.1"/>
    </source>
</evidence>
<evidence type="ECO:0000313" key="8">
    <source>
        <dbReference type="Proteomes" id="UP000664299"/>
    </source>
</evidence>
<dbReference type="InterPro" id="IPR000456">
    <property type="entry name" value="Ribosomal_bL17"/>
</dbReference>
<feature type="region of interest" description="Disordered" evidence="6">
    <location>
        <begin position="156"/>
        <end position="214"/>
    </location>
</feature>
<sequence>MPKPSKGPRLASSPAHERLMLANMATSLFANGRITTTLPKAKRLRPLAERLITFAKRGDLPARRRVMCVIRDKSVVHILFTQIAEQMQQREGGYTRITKIAPRRGDNSPQAVIELVTEPLSAKKAVVKEAESAAKVAAKDDNAEVAAATDAAVAEGAAKDAVDQAVEANESDQDVAQADQAAEDLEQTADKADQTAAQAEEDADVADDAEKAAE</sequence>
<dbReference type="GO" id="GO:0005840">
    <property type="term" value="C:ribosome"/>
    <property type="evidence" value="ECO:0007669"/>
    <property type="project" value="UniProtKB-KW"/>
</dbReference>
<evidence type="ECO:0000256" key="4">
    <source>
        <dbReference type="HAMAP-Rule" id="MF_01368"/>
    </source>
</evidence>
<proteinExistence type="inferred from homology"/>
<keyword evidence="8" id="KW-1185">Reference proteome</keyword>
<evidence type="ECO:0000256" key="2">
    <source>
        <dbReference type="ARBA" id="ARBA00022980"/>
    </source>
</evidence>
<dbReference type="InterPro" id="IPR036373">
    <property type="entry name" value="Ribosomal_bL17_sf"/>
</dbReference>
<evidence type="ECO:0000256" key="6">
    <source>
        <dbReference type="SAM" id="MobiDB-lite"/>
    </source>
</evidence>
<comment type="similarity">
    <text evidence="1 4 5">Belongs to the bacterial ribosomal protein bL17 family.</text>
</comment>
<comment type="caution">
    <text evidence="7">The sequence shown here is derived from an EMBL/GenBank/DDBJ whole genome shotgun (WGS) entry which is preliminary data.</text>
</comment>
<accession>A0ABS3ITC0</accession>
<organism evidence="7 8">
    <name type="scientific">Bifidobacterium asteroides</name>
    <dbReference type="NCBI Taxonomy" id="1684"/>
    <lineage>
        <taxon>Bacteria</taxon>
        <taxon>Bacillati</taxon>
        <taxon>Actinomycetota</taxon>
        <taxon>Actinomycetes</taxon>
        <taxon>Bifidobacteriales</taxon>
        <taxon>Bifidobacteriaceae</taxon>
        <taxon>Bifidobacterium</taxon>
    </lineage>
</organism>
<comment type="subunit">
    <text evidence="4">Part of the 50S ribosomal subunit. Contacts protein L32.</text>
</comment>
<dbReference type="Gene3D" id="3.90.1030.10">
    <property type="entry name" value="Ribosomal protein L17"/>
    <property type="match status" value="1"/>
</dbReference>
<evidence type="ECO:0000256" key="3">
    <source>
        <dbReference type="ARBA" id="ARBA00023274"/>
    </source>
</evidence>
<evidence type="ECO:0000256" key="5">
    <source>
        <dbReference type="RuleBase" id="RU000660"/>
    </source>
</evidence>
<dbReference type="Pfam" id="PF01196">
    <property type="entry name" value="Ribosomal_L17"/>
    <property type="match status" value="1"/>
</dbReference>
<dbReference type="Proteomes" id="UP000664299">
    <property type="component" value="Unassembled WGS sequence"/>
</dbReference>
<gene>
    <name evidence="4 7" type="primary">rplQ</name>
    <name evidence="7" type="ORF">J1F30_04470</name>
</gene>
<reference evidence="7" key="1">
    <citation type="submission" date="2021-03" db="EMBL/GenBank/DDBJ databases">
        <title>Genome sequence of Bifidobacterium asteroides strain wkB204 isolated from a honey bee gut.</title>
        <authorList>
            <person name="Motta E.V.S."/>
            <person name="Kwong W.K."/>
            <person name="Moran N.A."/>
        </authorList>
    </citation>
    <scope>NUCLEOTIDE SEQUENCE</scope>
    <source>
        <strain evidence="7">WkB204</strain>
    </source>
</reference>
<protein>
    <recommendedName>
        <fullName evidence="4">Large ribosomal subunit protein bL17</fullName>
    </recommendedName>
</protein>
<dbReference type="NCBIfam" id="TIGR00059">
    <property type="entry name" value="L17"/>
    <property type="match status" value="1"/>
</dbReference>
<dbReference type="SUPFAM" id="SSF64263">
    <property type="entry name" value="Prokaryotic ribosomal protein L17"/>
    <property type="match status" value="1"/>
</dbReference>
<dbReference type="InterPro" id="IPR047859">
    <property type="entry name" value="Ribosomal_bL17_CS"/>
</dbReference>
<dbReference type="HAMAP" id="MF_01368">
    <property type="entry name" value="Ribosomal_bL17"/>
    <property type="match status" value="1"/>
</dbReference>
<dbReference type="PROSITE" id="PS01167">
    <property type="entry name" value="RIBOSOMAL_L17"/>
    <property type="match status" value="1"/>
</dbReference>
<dbReference type="PANTHER" id="PTHR14413">
    <property type="entry name" value="RIBOSOMAL PROTEIN L17"/>
    <property type="match status" value="1"/>
</dbReference>